<gene>
    <name evidence="3" type="ORF">H9L22_01750</name>
</gene>
<dbReference type="Gene3D" id="1.20.120.1220">
    <property type="match status" value="1"/>
</dbReference>
<protein>
    <submittedName>
        <fullName evidence="3">Prepilin peptidase</fullName>
    </submittedName>
</protein>
<dbReference type="Pfam" id="PF01478">
    <property type="entry name" value="Peptidase_A24"/>
    <property type="match status" value="1"/>
</dbReference>
<dbReference type="KEGG" id="tdf:H9L22_01750"/>
<feature type="transmembrane region" description="Helical" evidence="1">
    <location>
        <begin position="132"/>
        <end position="165"/>
    </location>
</feature>
<feature type="transmembrane region" description="Helical" evidence="1">
    <location>
        <begin position="41"/>
        <end position="61"/>
    </location>
</feature>
<evidence type="ECO:0000313" key="4">
    <source>
        <dbReference type="Proteomes" id="UP000516117"/>
    </source>
</evidence>
<dbReference type="InterPro" id="IPR000045">
    <property type="entry name" value="Prepilin_IV_endopep_pep"/>
</dbReference>
<sequence length="199" mass="20263">MTTEAETEAPSRRTSPWAGGVALAAVAVCALLVVETKAAWPAFLILALAWAAAVAVDVVRHQLPDRYTLLGFLAFMGLLLPVALLDGDLGRWGTTLVAALVNATLLFVLAFINPRGFGLGDVKLGLSTGAALGWLGAGWGGIGLALLGSAVGFVLFAVTSGLLLATGKAGRDTDIAFGPFMVAGVLLTPWVAGLLGLVP</sequence>
<reference evidence="3 4" key="1">
    <citation type="submission" date="2020-08" db="EMBL/GenBank/DDBJ databases">
        <title>Genome sequence of Tessaracoccus defluvii JCM 17540T.</title>
        <authorList>
            <person name="Hyun D.-W."/>
            <person name="Bae J.-W."/>
        </authorList>
    </citation>
    <scope>NUCLEOTIDE SEQUENCE [LARGE SCALE GENOMIC DNA]</scope>
    <source>
        <strain evidence="3 4">JCM 17540</strain>
    </source>
</reference>
<feature type="transmembrane region" description="Helical" evidence="1">
    <location>
        <begin position="92"/>
        <end position="112"/>
    </location>
</feature>
<keyword evidence="4" id="KW-1185">Reference proteome</keyword>
<organism evidence="3 4">
    <name type="scientific">Tessaracoccus defluvii</name>
    <dbReference type="NCBI Taxonomy" id="1285901"/>
    <lineage>
        <taxon>Bacteria</taxon>
        <taxon>Bacillati</taxon>
        <taxon>Actinomycetota</taxon>
        <taxon>Actinomycetes</taxon>
        <taxon>Propionibacteriales</taxon>
        <taxon>Propionibacteriaceae</taxon>
        <taxon>Tessaracoccus</taxon>
    </lineage>
</organism>
<keyword evidence="1" id="KW-0812">Transmembrane</keyword>
<feature type="transmembrane region" description="Helical" evidence="1">
    <location>
        <begin position="177"/>
        <end position="198"/>
    </location>
</feature>
<accession>A0A7H0H6S2</accession>
<dbReference type="GO" id="GO:0004190">
    <property type="term" value="F:aspartic-type endopeptidase activity"/>
    <property type="evidence" value="ECO:0007669"/>
    <property type="project" value="InterPro"/>
</dbReference>
<evidence type="ECO:0000313" key="3">
    <source>
        <dbReference type="EMBL" id="QNP56238.1"/>
    </source>
</evidence>
<feature type="domain" description="Prepilin type IV endopeptidase peptidase" evidence="2">
    <location>
        <begin position="45"/>
        <end position="158"/>
    </location>
</feature>
<name>A0A7H0H6S2_9ACTN</name>
<dbReference type="AlphaFoldDB" id="A0A7H0H6S2"/>
<feature type="transmembrane region" description="Helical" evidence="1">
    <location>
        <begin position="17"/>
        <end position="34"/>
    </location>
</feature>
<evidence type="ECO:0000256" key="1">
    <source>
        <dbReference type="SAM" id="Phobius"/>
    </source>
</evidence>
<dbReference type="RefSeq" id="WP_187721351.1">
    <property type="nucleotide sequence ID" value="NZ_BAABBL010000001.1"/>
</dbReference>
<dbReference type="EMBL" id="CP060789">
    <property type="protein sequence ID" value="QNP56238.1"/>
    <property type="molecule type" value="Genomic_DNA"/>
</dbReference>
<proteinExistence type="predicted"/>
<keyword evidence="1" id="KW-1133">Transmembrane helix</keyword>
<dbReference type="Proteomes" id="UP000516117">
    <property type="component" value="Chromosome"/>
</dbReference>
<dbReference type="GO" id="GO:0016020">
    <property type="term" value="C:membrane"/>
    <property type="evidence" value="ECO:0007669"/>
    <property type="project" value="InterPro"/>
</dbReference>
<evidence type="ECO:0000259" key="2">
    <source>
        <dbReference type="Pfam" id="PF01478"/>
    </source>
</evidence>
<keyword evidence="1" id="KW-0472">Membrane</keyword>
<feature type="transmembrane region" description="Helical" evidence="1">
    <location>
        <begin position="67"/>
        <end position="85"/>
    </location>
</feature>